<dbReference type="Proteomes" id="UP000039865">
    <property type="component" value="Unassembled WGS sequence"/>
</dbReference>
<organism evidence="1 2">
    <name type="scientific">Stylonychia lemnae</name>
    <name type="common">Ciliate</name>
    <dbReference type="NCBI Taxonomy" id="5949"/>
    <lineage>
        <taxon>Eukaryota</taxon>
        <taxon>Sar</taxon>
        <taxon>Alveolata</taxon>
        <taxon>Ciliophora</taxon>
        <taxon>Intramacronucleata</taxon>
        <taxon>Spirotrichea</taxon>
        <taxon>Stichotrichia</taxon>
        <taxon>Sporadotrichida</taxon>
        <taxon>Oxytrichidae</taxon>
        <taxon>Stylonychinae</taxon>
        <taxon>Stylonychia</taxon>
    </lineage>
</organism>
<reference evidence="1 2" key="1">
    <citation type="submission" date="2014-06" db="EMBL/GenBank/DDBJ databases">
        <authorList>
            <person name="Swart Estienne"/>
        </authorList>
    </citation>
    <scope>NUCLEOTIDE SEQUENCE [LARGE SCALE GENOMIC DNA]</scope>
    <source>
        <strain evidence="1 2">130c</strain>
    </source>
</reference>
<gene>
    <name evidence="1" type="primary">Contig17902.g19037</name>
    <name evidence="1" type="ORF">STYLEM_2919</name>
</gene>
<name>A0A077ZVN0_STYLE</name>
<proteinExistence type="predicted"/>
<keyword evidence="2" id="KW-1185">Reference proteome</keyword>
<accession>A0A077ZVN0</accession>
<evidence type="ECO:0000313" key="2">
    <source>
        <dbReference type="Proteomes" id="UP000039865"/>
    </source>
</evidence>
<sequence>MVIQDDLVGLGSKVTELASGFGLQNQTTLYLRQVITGKLSEFNYSNSIYHNLS</sequence>
<dbReference type="InParanoid" id="A0A077ZVN0"/>
<dbReference type="EMBL" id="CCKQ01002823">
    <property type="protein sequence ID" value="CDW73929.1"/>
    <property type="molecule type" value="Genomic_DNA"/>
</dbReference>
<protein>
    <submittedName>
        <fullName evidence="1">Uncharacterized protein</fullName>
    </submittedName>
</protein>
<dbReference type="AlphaFoldDB" id="A0A077ZVN0"/>
<evidence type="ECO:0000313" key="1">
    <source>
        <dbReference type="EMBL" id="CDW73929.1"/>
    </source>
</evidence>